<keyword evidence="4 9" id="KW-1133">Transmembrane helix</keyword>
<keyword evidence="6 9" id="KW-0472">Membrane</keyword>
<protein>
    <recommendedName>
        <fullName evidence="10">Potassium channel domain-containing protein</fullName>
    </recommendedName>
</protein>
<evidence type="ECO:0000256" key="5">
    <source>
        <dbReference type="ARBA" id="ARBA00023065"/>
    </source>
</evidence>
<proteinExistence type="predicted"/>
<keyword evidence="2" id="KW-0813">Transport</keyword>
<dbReference type="PANTHER" id="PTHR11003:SF333">
    <property type="entry name" value="TWIK FAMILY OF POTASSIUM CHANNELS PROTEIN 7"/>
    <property type="match status" value="1"/>
</dbReference>
<feature type="transmembrane region" description="Helical" evidence="9">
    <location>
        <begin position="273"/>
        <end position="293"/>
    </location>
</feature>
<gene>
    <name evidence="11" type="ORF">WR25_19308</name>
</gene>
<evidence type="ECO:0000313" key="11">
    <source>
        <dbReference type="EMBL" id="PAV65384.1"/>
    </source>
</evidence>
<dbReference type="PANTHER" id="PTHR11003">
    <property type="entry name" value="POTASSIUM CHANNEL, SUBFAMILY K"/>
    <property type="match status" value="1"/>
</dbReference>
<dbReference type="InterPro" id="IPR013099">
    <property type="entry name" value="K_chnl_dom"/>
</dbReference>
<keyword evidence="5" id="KW-0406">Ion transport</keyword>
<evidence type="ECO:0000259" key="10">
    <source>
        <dbReference type="Pfam" id="PF07885"/>
    </source>
</evidence>
<evidence type="ECO:0000256" key="9">
    <source>
        <dbReference type="SAM" id="Phobius"/>
    </source>
</evidence>
<reference evidence="11 12" key="1">
    <citation type="journal article" date="2017" name="Curr. Biol.">
        <title>Genome architecture and evolution of a unichromosomal asexual nematode.</title>
        <authorList>
            <person name="Fradin H."/>
            <person name="Zegar C."/>
            <person name="Gutwein M."/>
            <person name="Lucas J."/>
            <person name="Kovtun M."/>
            <person name="Corcoran D."/>
            <person name="Baugh L.R."/>
            <person name="Kiontke K."/>
            <person name="Gunsalus K."/>
            <person name="Fitch D.H."/>
            <person name="Piano F."/>
        </authorList>
    </citation>
    <scope>NUCLEOTIDE SEQUENCE [LARGE SCALE GENOMIC DNA]</scope>
    <source>
        <strain evidence="11">PF1309</strain>
    </source>
</reference>
<name>A0A2A2JUG3_9BILA</name>
<keyword evidence="12" id="KW-1185">Reference proteome</keyword>
<evidence type="ECO:0000256" key="7">
    <source>
        <dbReference type="ARBA" id="ARBA00023303"/>
    </source>
</evidence>
<keyword evidence="3 9" id="KW-0812">Transmembrane</keyword>
<comment type="caution">
    <text evidence="11">The sequence shown here is derived from an EMBL/GenBank/DDBJ whole genome shotgun (WGS) entry which is preliminary data.</text>
</comment>
<evidence type="ECO:0000256" key="1">
    <source>
        <dbReference type="ARBA" id="ARBA00004141"/>
    </source>
</evidence>
<evidence type="ECO:0000256" key="8">
    <source>
        <dbReference type="SAM" id="MobiDB-lite"/>
    </source>
</evidence>
<evidence type="ECO:0000256" key="6">
    <source>
        <dbReference type="ARBA" id="ARBA00023136"/>
    </source>
</evidence>
<dbReference type="STRING" id="2018661.A0A2A2JUG3"/>
<feature type="transmembrane region" description="Helical" evidence="9">
    <location>
        <begin position="232"/>
        <end position="252"/>
    </location>
</feature>
<dbReference type="Gene3D" id="1.10.287.70">
    <property type="match status" value="2"/>
</dbReference>
<evidence type="ECO:0000313" key="12">
    <source>
        <dbReference type="Proteomes" id="UP000218231"/>
    </source>
</evidence>
<dbReference type="GO" id="GO:0030322">
    <property type="term" value="P:stabilization of membrane potential"/>
    <property type="evidence" value="ECO:0007669"/>
    <property type="project" value="TreeGrafter"/>
</dbReference>
<dbReference type="GO" id="GO:0005886">
    <property type="term" value="C:plasma membrane"/>
    <property type="evidence" value="ECO:0007669"/>
    <property type="project" value="TreeGrafter"/>
</dbReference>
<evidence type="ECO:0000256" key="2">
    <source>
        <dbReference type="ARBA" id="ARBA00022448"/>
    </source>
</evidence>
<comment type="subcellular location">
    <subcellularLocation>
        <location evidence="1">Membrane</location>
        <topology evidence="1">Multi-pass membrane protein</topology>
    </subcellularLocation>
</comment>
<dbReference type="SUPFAM" id="SSF81324">
    <property type="entry name" value="Voltage-gated potassium channels"/>
    <property type="match status" value="1"/>
</dbReference>
<dbReference type="Proteomes" id="UP000218231">
    <property type="component" value="Unassembled WGS sequence"/>
</dbReference>
<keyword evidence="7" id="KW-0407">Ion channel</keyword>
<dbReference type="AlphaFoldDB" id="A0A2A2JUG3"/>
<accession>A0A2A2JUG3</accession>
<feature type="transmembrane region" description="Helical" evidence="9">
    <location>
        <begin position="193"/>
        <end position="212"/>
    </location>
</feature>
<dbReference type="GO" id="GO:0015271">
    <property type="term" value="F:outward rectifier potassium channel activity"/>
    <property type="evidence" value="ECO:0007669"/>
    <property type="project" value="TreeGrafter"/>
</dbReference>
<evidence type="ECO:0000256" key="4">
    <source>
        <dbReference type="ARBA" id="ARBA00022989"/>
    </source>
</evidence>
<feature type="region of interest" description="Disordered" evidence="8">
    <location>
        <begin position="1"/>
        <end position="27"/>
    </location>
</feature>
<feature type="domain" description="Potassium channel" evidence="10">
    <location>
        <begin position="182"/>
        <end position="255"/>
    </location>
</feature>
<dbReference type="EMBL" id="LIAE01010209">
    <property type="protein sequence ID" value="PAV65384.1"/>
    <property type="molecule type" value="Genomic_DNA"/>
</dbReference>
<sequence length="343" mass="39765">MTLHGYQRVDSESNLQDLGDSPHAALLRPHGDYASTYHHDGIEYDSEDELERHEMDDRLGEIPTNFRRRYRREALHGDEVTRAGLGRAEYSESNQLLHSCDKSGHEDDRSDDENQLEDEEELKGIKKLQLIYGRQNDFVDSLVKLSALNKTARSDWEAIAQQHMHNMSDQLFLAFEKYFLTSNEVKRNTTVEIWTFSTAIFFAATVVTTIGYGNPVPIGFGDLLPRRDEYMYIILLYIVLGLAITTMCIDLVGVRYIKKVHYFGRKIQDARSALAVVGGKVIIFLGLIFKNYISGCSRLRIIRQSNAKASKEYFKRSIYHRKFVHFQTYYTFHTQRYTADKIY</sequence>
<dbReference type="Pfam" id="PF07885">
    <property type="entry name" value="Ion_trans_2"/>
    <property type="match status" value="1"/>
</dbReference>
<organism evidence="11 12">
    <name type="scientific">Diploscapter pachys</name>
    <dbReference type="NCBI Taxonomy" id="2018661"/>
    <lineage>
        <taxon>Eukaryota</taxon>
        <taxon>Metazoa</taxon>
        <taxon>Ecdysozoa</taxon>
        <taxon>Nematoda</taxon>
        <taxon>Chromadorea</taxon>
        <taxon>Rhabditida</taxon>
        <taxon>Rhabditina</taxon>
        <taxon>Rhabditomorpha</taxon>
        <taxon>Rhabditoidea</taxon>
        <taxon>Rhabditidae</taxon>
        <taxon>Diploscapter</taxon>
    </lineage>
</organism>
<dbReference type="InterPro" id="IPR003280">
    <property type="entry name" value="2pore_dom_K_chnl"/>
</dbReference>
<dbReference type="OrthoDB" id="5815483at2759"/>
<dbReference type="GO" id="GO:0022841">
    <property type="term" value="F:potassium ion leak channel activity"/>
    <property type="evidence" value="ECO:0007669"/>
    <property type="project" value="TreeGrafter"/>
</dbReference>
<evidence type="ECO:0000256" key="3">
    <source>
        <dbReference type="ARBA" id="ARBA00022692"/>
    </source>
</evidence>